<feature type="region of interest" description="Disordered" evidence="1">
    <location>
        <begin position="1"/>
        <end position="46"/>
    </location>
</feature>
<feature type="non-terminal residue" evidence="2">
    <location>
        <position position="1"/>
    </location>
</feature>
<proteinExistence type="predicted"/>
<gene>
    <name evidence="2" type="ORF">AVDCRST_MAG50-1828</name>
</gene>
<sequence length="63" mass="7182">AGGRPHPRRARAAHRHRRRWHGRLRHRAPPPPRDRGLPVPGVRPPDLTRLPALQALRHAARGI</sequence>
<organism evidence="2">
    <name type="scientific">uncultured Acidimicrobiales bacterium</name>
    <dbReference type="NCBI Taxonomy" id="310071"/>
    <lineage>
        <taxon>Bacteria</taxon>
        <taxon>Bacillati</taxon>
        <taxon>Actinomycetota</taxon>
        <taxon>Acidimicrobiia</taxon>
        <taxon>Acidimicrobiales</taxon>
        <taxon>environmental samples</taxon>
    </lineage>
</organism>
<name>A0A6J4I4Y2_9ACTN</name>
<reference evidence="2" key="1">
    <citation type="submission" date="2020-02" db="EMBL/GenBank/DDBJ databases">
        <authorList>
            <person name="Meier V. D."/>
        </authorList>
    </citation>
    <scope>NUCLEOTIDE SEQUENCE</scope>
    <source>
        <strain evidence="2">AVDCRST_MAG50</strain>
    </source>
</reference>
<evidence type="ECO:0000313" key="2">
    <source>
        <dbReference type="EMBL" id="CAA9242034.1"/>
    </source>
</evidence>
<feature type="compositionally biased region" description="Basic residues" evidence="1">
    <location>
        <begin position="1"/>
        <end position="28"/>
    </location>
</feature>
<evidence type="ECO:0000256" key="1">
    <source>
        <dbReference type="SAM" id="MobiDB-lite"/>
    </source>
</evidence>
<protein>
    <submittedName>
        <fullName evidence="2">Uncharacterized protein</fullName>
    </submittedName>
</protein>
<feature type="compositionally biased region" description="Low complexity" evidence="1">
    <location>
        <begin position="37"/>
        <end position="46"/>
    </location>
</feature>
<dbReference type="AlphaFoldDB" id="A0A6J4I4Y2"/>
<feature type="non-terminal residue" evidence="2">
    <location>
        <position position="63"/>
    </location>
</feature>
<dbReference type="EMBL" id="CADCTF010000094">
    <property type="protein sequence ID" value="CAA9242034.1"/>
    <property type="molecule type" value="Genomic_DNA"/>
</dbReference>
<accession>A0A6J4I4Y2</accession>